<evidence type="ECO:0000256" key="7">
    <source>
        <dbReference type="ARBA" id="ARBA00022737"/>
    </source>
</evidence>
<keyword evidence="8" id="KW-0547">Nucleotide-binding</keyword>
<accession>A0AA35T7D2</accession>
<dbReference type="SUPFAM" id="SSF50978">
    <property type="entry name" value="WD40 repeat-like"/>
    <property type="match status" value="1"/>
</dbReference>
<dbReference type="PANTHER" id="PTHR48056">
    <property type="entry name" value="LRR RECEPTOR-LIKE SERINE/THREONINE-PROTEIN KINASE-RELATED"/>
    <property type="match status" value="1"/>
</dbReference>
<dbReference type="InterPro" id="IPR032675">
    <property type="entry name" value="LRR_dom_sf"/>
</dbReference>
<evidence type="ECO:0000256" key="6">
    <source>
        <dbReference type="ARBA" id="ARBA00022679"/>
    </source>
</evidence>
<dbReference type="GO" id="GO:0005524">
    <property type="term" value="F:ATP binding"/>
    <property type="evidence" value="ECO:0007669"/>
    <property type="project" value="UniProtKB-KW"/>
</dbReference>
<evidence type="ECO:0000256" key="8">
    <source>
        <dbReference type="ARBA" id="ARBA00022741"/>
    </source>
</evidence>
<name>A0AA35T7D2_GEOBA</name>
<comment type="cofactor">
    <cofactor evidence="1">
        <name>Mg(2+)</name>
        <dbReference type="ChEBI" id="CHEBI:18420"/>
    </cofactor>
</comment>
<keyword evidence="6" id="KW-0808">Transferase</keyword>
<dbReference type="PROSITE" id="PS51450">
    <property type="entry name" value="LRR"/>
    <property type="match status" value="2"/>
</dbReference>
<dbReference type="SMART" id="SM00248">
    <property type="entry name" value="ANK"/>
    <property type="match status" value="3"/>
</dbReference>
<dbReference type="InterPro" id="IPR011009">
    <property type="entry name" value="Kinase-like_dom_sf"/>
</dbReference>
<evidence type="ECO:0000256" key="12">
    <source>
        <dbReference type="ARBA" id="ARBA00048679"/>
    </source>
</evidence>
<dbReference type="EMBL" id="CASHTH010003272">
    <property type="protein sequence ID" value="CAI8042587.1"/>
    <property type="molecule type" value="Genomic_DNA"/>
</dbReference>
<dbReference type="SMART" id="SM00369">
    <property type="entry name" value="LRR_TYP"/>
    <property type="match status" value="4"/>
</dbReference>
<dbReference type="SUPFAM" id="SSF52540">
    <property type="entry name" value="P-loop containing nucleoside triphosphate hydrolases"/>
    <property type="match status" value="1"/>
</dbReference>
<dbReference type="PROSITE" id="PS50297">
    <property type="entry name" value="ANK_REP_REGION"/>
    <property type="match status" value="2"/>
</dbReference>
<keyword evidence="5" id="KW-0433">Leucine-rich repeat</keyword>
<dbReference type="GO" id="GO:0004674">
    <property type="term" value="F:protein serine/threonine kinase activity"/>
    <property type="evidence" value="ECO:0007669"/>
    <property type="project" value="UniProtKB-KW"/>
</dbReference>
<dbReference type="InterPro" id="IPR050647">
    <property type="entry name" value="Plant_LRR-RLKs"/>
</dbReference>
<dbReference type="InterPro" id="IPR003591">
    <property type="entry name" value="Leu-rich_rpt_typical-subtyp"/>
</dbReference>
<dbReference type="SMART" id="SM00220">
    <property type="entry name" value="S_TKc"/>
    <property type="match status" value="1"/>
</dbReference>
<dbReference type="Pfam" id="PF13855">
    <property type="entry name" value="LRR_8"/>
    <property type="match status" value="1"/>
</dbReference>
<evidence type="ECO:0000256" key="9">
    <source>
        <dbReference type="ARBA" id="ARBA00022777"/>
    </source>
</evidence>
<gene>
    <name evidence="16" type="ORF">GBAR_LOCUS23612</name>
</gene>
<keyword evidence="9 16" id="KW-0418">Kinase</keyword>
<dbReference type="PROSITE" id="PS50011">
    <property type="entry name" value="PROTEIN_KINASE_DOM"/>
    <property type="match status" value="1"/>
</dbReference>
<keyword evidence="13" id="KW-0040">ANK repeat</keyword>
<dbReference type="Proteomes" id="UP001174909">
    <property type="component" value="Unassembled WGS sequence"/>
</dbReference>
<dbReference type="InterPro" id="IPR020859">
    <property type="entry name" value="ROC"/>
</dbReference>
<dbReference type="PANTHER" id="PTHR48056:SF81">
    <property type="entry name" value="RECEPTOR PROTEIN-TYROSINE KINASE CEPR1"/>
    <property type="match status" value="1"/>
</dbReference>
<keyword evidence="10" id="KW-0067">ATP-binding</keyword>
<feature type="domain" description="Protein kinase" evidence="14">
    <location>
        <begin position="1081"/>
        <end position="1362"/>
    </location>
</feature>
<dbReference type="Pfam" id="PF12796">
    <property type="entry name" value="Ank_2"/>
    <property type="match status" value="1"/>
</dbReference>
<dbReference type="Gene3D" id="1.10.10.10">
    <property type="entry name" value="Winged helix-like DNA-binding domain superfamily/Winged helix DNA-binding domain"/>
    <property type="match status" value="1"/>
</dbReference>
<evidence type="ECO:0000256" key="1">
    <source>
        <dbReference type="ARBA" id="ARBA00001946"/>
    </source>
</evidence>
<dbReference type="SMART" id="SM00364">
    <property type="entry name" value="LRR_BAC"/>
    <property type="match status" value="4"/>
</dbReference>
<evidence type="ECO:0000259" key="14">
    <source>
        <dbReference type="PROSITE" id="PS50011"/>
    </source>
</evidence>
<dbReference type="Pfam" id="PF16095">
    <property type="entry name" value="COR-A"/>
    <property type="match status" value="1"/>
</dbReference>
<dbReference type="Gene3D" id="3.30.70.1390">
    <property type="entry name" value="ROC domain from the Parkinson's disease-associated leucine-rich repeat kinase 2"/>
    <property type="match status" value="1"/>
</dbReference>
<feature type="repeat" description="ANK" evidence="13">
    <location>
        <begin position="78"/>
        <end position="110"/>
    </location>
</feature>
<feature type="repeat" description="ANK" evidence="13">
    <location>
        <begin position="43"/>
        <end position="75"/>
    </location>
</feature>
<dbReference type="Pfam" id="PF00560">
    <property type="entry name" value="LRR_1"/>
    <property type="match status" value="1"/>
</dbReference>
<evidence type="ECO:0000256" key="11">
    <source>
        <dbReference type="ARBA" id="ARBA00047899"/>
    </source>
</evidence>
<keyword evidence="17" id="KW-1185">Reference proteome</keyword>
<comment type="similarity">
    <text evidence="2">Belongs to the protein kinase superfamily. TKL Ser/Thr protein kinase family. ROCO subfamily.</text>
</comment>
<dbReference type="InterPro" id="IPR027417">
    <property type="entry name" value="P-loop_NTPase"/>
</dbReference>
<evidence type="ECO:0000256" key="13">
    <source>
        <dbReference type="PROSITE-ProRule" id="PRU00023"/>
    </source>
</evidence>
<dbReference type="InterPro" id="IPR036322">
    <property type="entry name" value="WD40_repeat_dom_sf"/>
</dbReference>
<dbReference type="SUPFAM" id="SSF52058">
    <property type="entry name" value="L domain-like"/>
    <property type="match status" value="1"/>
</dbReference>
<dbReference type="GO" id="GO:0009966">
    <property type="term" value="P:regulation of signal transduction"/>
    <property type="evidence" value="ECO:0007669"/>
    <property type="project" value="UniProtKB-ARBA"/>
</dbReference>
<dbReference type="EC" id="2.7.11.1" evidence="3"/>
<dbReference type="Gene3D" id="2.130.10.10">
    <property type="entry name" value="YVTN repeat-like/Quinoprotein amine dehydrogenase"/>
    <property type="match status" value="1"/>
</dbReference>
<evidence type="ECO:0000313" key="17">
    <source>
        <dbReference type="Proteomes" id="UP001174909"/>
    </source>
</evidence>
<dbReference type="PROSITE" id="PS50088">
    <property type="entry name" value="ANK_REPEAT"/>
    <property type="match status" value="2"/>
</dbReference>
<organism evidence="16 17">
    <name type="scientific">Geodia barretti</name>
    <name type="common">Barrett's horny sponge</name>
    <dbReference type="NCBI Taxonomy" id="519541"/>
    <lineage>
        <taxon>Eukaryota</taxon>
        <taxon>Metazoa</taxon>
        <taxon>Porifera</taxon>
        <taxon>Demospongiae</taxon>
        <taxon>Heteroscleromorpha</taxon>
        <taxon>Tetractinellida</taxon>
        <taxon>Astrophorina</taxon>
        <taxon>Geodiidae</taxon>
        <taxon>Geodia</taxon>
    </lineage>
</organism>
<dbReference type="InterPro" id="IPR000719">
    <property type="entry name" value="Prot_kinase_dom"/>
</dbReference>
<feature type="domain" description="Roc" evidence="15">
    <location>
        <begin position="521"/>
        <end position="702"/>
    </location>
</feature>
<dbReference type="Gene3D" id="3.80.10.10">
    <property type="entry name" value="Ribonuclease Inhibitor"/>
    <property type="match status" value="1"/>
</dbReference>
<proteinExistence type="inferred from homology"/>
<evidence type="ECO:0000259" key="15">
    <source>
        <dbReference type="PROSITE" id="PS51424"/>
    </source>
</evidence>
<dbReference type="SUPFAM" id="SSF48403">
    <property type="entry name" value="Ankyrin repeat"/>
    <property type="match status" value="1"/>
</dbReference>
<dbReference type="Pfam" id="PF08477">
    <property type="entry name" value="Roc"/>
    <property type="match status" value="1"/>
</dbReference>
<keyword evidence="4" id="KW-0723">Serine/threonine-protein kinase</keyword>
<dbReference type="InterPro" id="IPR001245">
    <property type="entry name" value="Ser-Thr/Tyr_kinase_cat_dom"/>
</dbReference>
<evidence type="ECO:0000256" key="10">
    <source>
        <dbReference type="ARBA" id="ARBA00022840"/>
    </source>
</evidence>
<evidence type="ECO:0000313" key="16">
    <source>
        <dbReference type="EMBL" id="CAI8042587.1"/>
    </source>
</evidence>
<dbReference type="InterPro" id="IPR002110">
    <property type="entry name" value="Ankyrin_rpt"/>
</dbReference>
<dbReference type="InterPro" id="IPR036388">
    <property type="entry name" value="WH-like_DNA-bd_sf"/>
</dbReference>
<dbReference type="Gene3D" id="1.10.510.10">
    <property type="entry name" value="Transferase(Phosphotransferase) domain 1"/>
    <property type="match status" value="1"/>
</dbReference>
<keyword evidence="7" id="KW-0677">Repeat</keyword>
<evidence type="ECO:0000256" key="5">
    <source>
        <dbReference type="ARBA" id="ARBA00022614"/>
    </source>
</evidence>
<comment type="catalytic activity">
    <reaction evidence="11">
        <text>L-threonyl-[protein] + ATP = O-phospho-L-threonyl-[protein] + ADP + H(+)</text>
        <dbReference type="Rhea" id="RHEA:46608"/>
        <dbReference type="Rhea" id="RHEA-COMP:11060"/>
        <dbReference type="Rhea" id="RHEA-COMP:11605"/>
        <dbReference type="ChEBI" id="CHEBI:15378"/>
        <dbReference type="ChEBI" id="CHEBI:30013"/>
        <dbReference type="ChEBI" id="CHEBI:30616"/>
        <dbReference type="ChEBI" id="CHEBI:61977"/>
        <dbReference type="ChEBI" id="CHEBI:456216"/>
        <dbReference type="EC" id="2.7.11.1"/>
    </reaction>
</comment>
<dbReference type="InterPro" id="IPR015943">
    <property type="entry name" value="WD40/YVTN_repeat-like_dom_sf"/>
</dbReference>
<protein>
    <recommendedName>
        <fullName evidence="3">non-specific serine/threonine protein kinase</fullName>
        <ecNumber evidence="3">2.7.11.1</ecNumber>
    </recommendedName>
</protein>
<evidence type="ECO:0000256" key="2">
    <source>
        <dbReference type="ARBA" id="ARBA00008171"/>
    </source>
</evidence>
<dbReference type="GO" id="GO:0005525">
    <property type="term" value="F:GTP binding"/>
    <property type="evidence" value="ECO:0007669"/>
    <property type="project" value="UniProtKB-KW"/>
</dbReference>
<dbReference type="PROSITE" id="PS51424">
    <property type="entry name" value="ROC"/>
    <property type="match status" value="1"/>
</dbReference>
<dbReference type="InterPro" id="IPR001611">
    <property type="entry name" value="Leu-rich_rpt"/>
</dbReference>
<evidence type="ECO:0000256" key="3">
    <source>
        <dbReference type="ARBA" id="ARBA00012513"/>
    </source>
</evidence>
<dbReference type="Gene3D" id="1.25.40.20">
    <property type="entry name" value="Ankyrin repeat-containing domain"/>
    <property type="match status" value="1"/>
</dbReference>
<comment type="caution">
    <text evidence="16">The sequence shown here is derived from an EMBL/GenBank/DDBJ whole genome shotgun (WGS) entry which is preliminary data.</text>
</comment>
<comment type="catalytic activity">
    <reaction evidence="12">
        <text>L-seryl-[protein] + ATP = O-phospho-L-seryl-[protein] + ADP + H(+)</text>
        <dbReference type="Rhea" id="RHEA:17989"/>
        <dbReference type="Rhea" id="RHEA-COMP:9863"/>
        <dbReference type="Rhea" id="RHEA-COMP:11604"/>
        <dbReference type="ChEBI" id="CHEBI:15378"/>
        <dbReference type="ChEBI" id="CHEBI:29999"/>
        <dbReference type="ChEBI" id="CHEBI:30616"/>
        <dbReference type="ChEBI" id="CHEBI:83421"/>
        <dbReference type="ChEBI" id="CHEBI:456216"/>
        <dbReference type="EC" id="2.7.11.1"/>
    </reaction>
</comment>
<dbReference type="Pfam" id="PF07714">
    <property type="entry name" value="PK_Tyr_Ser-Thr"/>
    <property type="match status" value="1"/>
</dbReference>
<sequence>MGDDAQLHQLCQSGELDKIIEFVVQFPDEVSLDERLANRKGVFGYTPLHEAVASGHHKVLDYLLVRAGDNHVNCRANSGYTPMHLAASSGHVECVRALLKHNADISVTDEYGKTPKQTAELSSKMPIVRVLRGAEILREVKNNGDNLPELLKQANPDQLEPNCLNDALVAAVQNDHHQNVGTLIVKGASNISEALKLSVSEKKVHASAMLMLVYAAMDGNCNLVRQLFDDIRIEDQPCQECSKSSGGTYSLMLRMLHQSMTDQDCRECLQSVQRVLKISDILTTIPIEIARRNIAGNTSAQRAKRCGHVREELLMKTDVNKEEKSVHWQGLGLRTIELSWLKRVDWVKTLLIGRNQLRSLPGQIGTHLKQVTNLDIQNNELEKIPDDLLQLPCLVDLNLSHNKLQNLPDVAQWSPSLTTLDLSHNSLRSFPELVEAPSMLKLSIADNQFRTVPKSICSFSMLVSLDISSNQDILALPVDMGRLSHLVTLNLKNLKDLHDPPRAVQGDARDCIEYLKQKLQNVKAFFKMKLMLVGHAERGKSTLVAALRNADYTGIHTVGVEVSDWKYRPHIGKPKFQFTIWDFGGQKEYYSTHQCFLSRRSMYLLVFNLKHGDSGVEELRPWLNNIQLRAPWSLVIIVGTHLDEIPSAQKTTIVSGILHKVKRLTQGYQKLIIPEIVPVALRTPLENIPELRETIYKHAAEYKYNKKLVMGQMIPASYHRLDKQLQVLREEAKRSSGQQSILHYEQFKNLVEQMNLGIHTDAELRTATIFLRDVGTLLHYDDKRHNLHELYFIDPHWLCKLMARVVSPEMGAQKHIRNGILQKHEILRILGSPGSEKYVQQYLTLLYRFEIALPLNETKVLVTSMLTDERPGNIDIEAFHDPPFYTRYITFGSAATPPGFWSRYLSRIMYSISQAANALQLDTLPGTCIDSVSLGLEEVNDAQPSTLADKVKYWDSGLSFIDREVAFRVESLSGSKMKHVTEEHGVLIVASPQCRKYPNNEGIRIIGQLVDMALLLLRDLYPGLTEIKQRIPCYECVRMRRQNPYEFSAQECWAAMEEQKSTIECKYDMQDLTKNHTMVVSKIVPDMFLDDIDHKFLLNHTQIKNEETVLTRPTEYEKICQGVYRGSFVTIMYPFKSKEALSKVRSEVRILQKWHHPCLTCLMGLIVHPRIAVVMEKAPENSLEWPLVTKKSPIHRITLFRIAAQVTAALKFLHKNRILFRDLKASNVLMWTLDPDSLCHCKLANYALSTQLNPTKAKAEKGIIAPEVLHMGSSTRYNEMADIFSFGMLLYQIISRRHPYHESNEGRTSIHAAVHRGERPKLPKDTYATMAFHYLRLAMEACWDGNPQKRPGAESLVEYMCLASTQSVMSIISTRNSSSMRQAIVVKTQRCKDIWVCSEGVDGLEIDVYNLSTFTKKALRIGNLFSSMCLCKDYVWIATRNGVSNNSLEIFNPSTAKRELEIKNWESMVSCISCSEENVYVGTIDGLCFSFPIDLKRLKHKLEPRKKELPESKPIHDILLVNQANGNKTLWVSQSRYLYFLQPETLEMEHVQYRGDTDDLVGRLYKSAHDPLLVWSAHVGGTMLSAWDVQSRSITFEVNTAQELDIIYHNPRGGQSAITAVAPALNTVWVGMTSGHVLVFSDRELLAWYQPYSSYIQFVTAIHDTGPCKTERCLVLTGGQRFLQLIPDKHKEIREVAPGVSGAVMVLFEAFDKKLTKQVRFIETKSSELFESFHTLRNNLKIEELGFKDGTHVLPEENFIVHLFAEEKEVFEVSCPKPLKLITLLDKIQRKVKDPDITLRIEYRNGESGECIEIHSQLDLLKYAKMKDRPELICHLGPFLAD</sequence>
<dbReference type="Gene3D" id="3.40.50.300">
    <property type="entry name" value="P-loop containing nucleotide triphosphate hydrolases"/>
    <property type="match status" value="1"/>
</dbReference>
<dbReference type="SUPFAM" id="SSF56112">
    <property type="entry name" value="Protein kinase-like (PK-like)"/>
    <property type="match status" value="1"/>
</dbReference>
<evidence type="ECO:0000256" key="4">
    <source>
        <dbReference type="ARBA" id="ARBA00022527"/>
    </source>
</evidence>
<dbReference type="InterPro" id="IPR036770">
    <property type="entry name" value="Ankyrin_rpt-contain_sf"/>
</dbReference>
<reference evidence="16" key="1">
    <citation type="submission" date="2023-03" db="EMBL/GenBank/DDBJ databases">
        <authorList>
            <person name="Steffen K."/>
            <person name="Cardenas P."/>
        </authorList>
    </citation>
    <scope>NUCLEOTIDE SEQUENCE</scope>
</reference>
<dbReference type="InterPro" id="IPR032171">
    <property type="entry name" value="COR-A"/>
</dbReference>